<dbReference type="PROSITE" id="PS51797">
    <property type="entry name" value="TCTP_3"/>
    <property type="match status" value="1"/>
</dbReference>
<evidence type="ECO:0000256" key="1">
    <source>
        <dbReference type="ARBA" id="ARBA00014759"/>
    </source>
</evidence>
<dbReference type="Gene3D" id="2.170.150.10">
    <property type="entry name" value="Metal Binding Protein, Guanine Nucleotide Exchange Factor, Chain A"/>
    <property type="match status" value="1"/>
</dbReference>
<evidence type="ECO:0000256" key="2">
    <source>
        <dbReference type="ARBA" id="ARBA00022917"/>
    </source>
</evidence>
<evidence type="ECO:0000313" key="6">
    <source>
        <dbReference type="EMBL" id="KAK7695850.1"/>
    </source>
</evidence>
<keyword evidence="4" id="KW-0732">Signal</keyword>
<dbReference type="Pfam" id="PF00838">
    <property type="entry name" value="TCTP"/>
    <property type="match status" value="1"/>
</dbReference>
<reference evidence="6 7" key="1">
    <citation type="submission" date="2022-09" db="EMBL/GenBank/DDBJ databases">
        <authorList>
            <person name="Palmer J.M."/>
        </authorList>
    </citation>
    <scope>NUCLEOTIDE SEQUENCE [LARGE SCALE GENOMIC DNA]</scope>
    <source>
        <strain evidence="6 7">DSM 7382</strain>
    </source>
</reference>
<evidence type="ECO:0000256" key="3">
    <source>
        <dbReference type="PROSITE-ProRule" id="PRU01133"/>
    </source>
</evidence>
<evidence type="ECO:0000256" key="4">
    <source>
        <dbReference type="SAM" id="SignalP"/>
    </source>
</evidence>
<evidence type="ECO:0000313" key="7">
    <source>
        <dbReference type="Proteomes" id="UP001385951"/>
    </source>
</evidence>
<dbReference type="GO" id="GO:0005509">
    <property type="term" value="F:calcium ion binding"/>
    <property type="evidence" value="ECO:0007669"/>
    <property type="project" value="TreeGrafter"/>
</dbReference>
<feature type="domain" description="TCTP" evidence="5">
    <location>
        <begin position="1"/>
        <end position="169"/>
    </location>
</feature>
<organism evidence="6 7">
    <name type="scientific">Cerrena zonata</name>
    <dbReference type="NCBI Taxonomy" id="2478898"/>
    <lineage>
        <taxon>Eukaryota</taxon>
        <taxon>Fungi</taxon>
        <taxon>Dikarya</taxon>
        <taxon>Basidiomycota</taxon>
        <taxon>Agaricomycotina</taxon>
        <taxon>Agaricomycetes</taxon>
        <taxon>Polyporales</taxon>
        <taxon>Cerrenaceae</taxon>
        <taxon>Cerrena</taxon>
    </lineage>
</organism>
<accession>A0AAW0GRH9</accession>
<dbReference type="Proteomes" id="UP001385951">
    <property type="component" value="Unassembled WGS sequence"/>
</dbReference>
<dbReference type="InterPro" id="IPR034737">
    <property type="entry name" value="TCTP"/>
</dbReference>
<dbReference type="InterPro" id="IPR011323">
    <property type="entry name" value="Mss4/transl-control_tumour"/>
</dbReference>
<dbReference type="PRINTS" id="PR01653">
    <property type="entry name" value="TCTPROTEIN"/>
</dbReference>
<keyword evidence="2" id="KW-0648">Protein biosynthesis</keyword>
<dbReference type="EMBL" id="JASBNA010000001">
    <property type="protein sequence ID" value="KAK7695850.1"/>
    <property type="molecule type" value="Genomic_DNA"/>
</dbReference>
<dbReference type="PROSITE" id="PS01002">
    <property type="entry name" value="TCTP_1"/>
    <property type="match status" value="1"/>
</dbReference>
<dbReference type="GO" id="GO:0006412">
    <property type="term" value="P:translation"/>
    <property type="evidence" value="ECO:0007669"/>
    <property type="project" value="UniProtKB-KW"/>
</dbReference>
<dbReference type="SUPFAM" id="SSF51316">
    <property type="entry name" value="Mss4-like"/>
    <property type="match status" value="1"/>
</dbReference>
<dbReference type="InterPro" id="IPR018103">
    <property type="entry name" value="Translation_control_tumour_CS"/>
</dbReference>
<dbReference type="InterPro" id="IPR011057">
    <property type="entry name" value="Mss4-like_sf"/>
</dbReference>
<dbReference type="PANTHER" id="PTHR11991:SF0">
    <property type="entry name" value="TRANSLATIONALLY-CONTROLLED TUMOR PROTEIN"/>
    <property type="match status" value="1"/>
</dbReference>
<dbReference type="InterPro" id="IPR018105">
    <property type="entry name" value="Translational_control_tumour_p"/>
</dbReference>
<sequence>MSVYALLACLAFSPCLSIFHSKLIDDTVFEVDCQLITVKAGADIDIGANPSAEDQEDAVEDGATQVNNVVYSFRLQSTQFDKKSFLTYLKGYMKAVETKLKETKPDRVDAFKSGAAAYAKKIISNFKDYEFYTGESMNPDGMVALLNYREDGVTPYFTFWKDGLKEIKL</sequence>
<dbReference type="GO" id="GO:0005737">
    <property type="term" value="C:cytoplasm"/>
    <property type="evidence" value="ECO:0007669"/>
    <property type="project" value="TreeGrafter"/>
</dbReference>
<dbReference type="PROSITE" id="PS01003">
    <property type="entry name" value="TCTP_2"/>
    <property type="match status" value="1"/>
</dbReference>
<gene>
    <name evidence="6" type="ORF">QCA50_000488</name>
</gene>
<feature type="signal peptide" evidence="4">
    <location>
        <begin position="1"/>
        <end position="17"/>
    </location>
</feature>
<comment type="caution">
    <text evidence="6">The sequence shown here is derived from an EMBL/GenBank/DDBJ whole genome shotgun (WGS) entry which is preliminary data.</text>
</comment>
<dbReference type="AlphaFoldDB" id="A0AAW0GRH9"/>
<keyword evidence="7" id="KW-1185">Reference proteome</keyword>
<evidence type="ECO:0000259" key="5">
    <source>
        <dbReference type="PROSITE" id="PS51797"/>
    </source>
</evidence>
<name>A0AAW0GRH9_9APHY</name>
<feature type="chain" id="PRO_5043743407" description="Translationally-controlled tumor protein homolog" evidence="4">
    <location>
        <begin position="18"/>
        <end position="169"/>
    </location>
</feature>
<proteinExistence type="inferred from homology"/>
<protein>
    <recommendedName>
        <fullName evidence="1">Translationally-controlled tumor protein homolog</fullName>
    </recommendedName>
</protein>
<dbReference type="FunFam" id="2.170.150.10:FF:000002">
    <property type="entry name" value="Translationally-controlled tumor protein homolog"/>
    <property type="match status" value="1"/>
</dbReference>
<comment type="similarity">
    <text evidence="3">Belongs to the TCTP family.</text>
</comment>
<dbReference type="PANTHER" id="PTHR11991">
    <property type="entry name" value="TRANSLATIONALLY CONTROLLED TUMOR PROTEIN-RELATED"/>
    <property type="match status" value="1"/>
</dbReference>